<keyword evidence="6" id="KW-1185">Reference proteome</keyword>
<dbReference type="InterPro" id="IPR008139">
    <property type="entry name" value="SaposinB_dom"/>
</dbReference>
<dbReference type="SUPFAM" id="SSF47862">
    <property type="entry name" value="Saposin"/>
    <property type="match status" value="1"/>
</dbReference>
<evidence type="ECO:0000256" key="1">
    <source>
        <dbReference type="ARBA" id="ARBA00023157"/>
    </source>
</evidence>
<keyword evidence="1" id="KW-1015">Disulfide bond</keyword>
<gene>
    <name evidence="5" type="ORF">BaRGS_00033350</name>
</gene>
<dbReference type="InterPro" id="IPR051428">
    <property type="entry name" value="Sphingo_Act-Surfact_Prot"/>
</dbReference>
<feature type="domain" description="Saposin B-type" evidence="4">
    <location>
        <begin position="116"/>
        <end position="193"/>
    </location>
</feature>
<dbReference type="Proteomes" id="UP001519460">
    <property type="component" value="Unassembled WGS sequence"/>
</dbReference>
<feature type="domain" description="Saposin B-type" evidence="4">
    <location>
        <begin position="20"/>
        <end position="100"/>
    </location>
</feature>
<dbReference type="AlphaFoldDB" id="A0ABD0JKC4"/>
<feature type="signal peptide" evidence="3">
    <location>
        <begin position="1"/>
        <end position="17"/>
    </location>
</feature>
<dbReference type="SMART" id="SM00741">
    <property type="entry name" value="SapB"/>
    <property type="match status" value="2"/>
</dbReference>
<dbReference type="Gene3D" id="1.10.225.10">
    <property type="entry name" value="Saposin-like"/>
    <property type="match status" value="2"/>
</dbReference>
<dbReference type="PANTHER" id="PTHR11480">
    <property type="entry name" value="SAPOSIN-RELATED"/>
    <property type="match status" value="1"/>
</dbReference>
<name>A0ABD0JKC4_9CAEN</name>
<proteinExistence type="predicted"/>
<protein>
    <recommendedName>
        <fullName evidence="4">Saposin B-type domain-containing protein</fullName>
    </recommendedName>
</protein>
<dbReference type="InterPro" id="IPR011001">
    <property type="entry name" value="Saposin-like"/>
</dbReference>
<dbReference type="EMBL" id="JACVVK020000407">
    <property type="protein sequence ID" value="KAK7475400.1"/>
    <property type="molecule type" value="Genomic_DNA"/>
</dbReference>
<dbReference type="PANTHER" id="PTHR11480:SF3">
    <property type="entry name" value="BCDNA.GH08312"/>
    <property type="match status" value="1"/>
</dbReference>
<evidence type="ECO:0000313" key="6">
    <source>
        <dbReference type="Proteomes" id="UP001519460"/>
    </source>
</evidence>
<comment type="caution">
    <text evidence="5">The sequence shown here is derived from an EMBL/GenBank/DDBJ whole genome shotgun (WGS) entry which is preliminary data.</text>
</comment>
<keyword evidence="2" id="KW-0325">Glycoprotein</keyword>
<accession>A0ABD0JKC4</accession>
<feature type="chain" id="PRO_5044750148" description="Saposin B-type domain-containing protein" evidence="3">
    <location>
        <begin position="18"/>
        <end position="199"/>
    </location>
</feature>
<dbReference type="PRINTS" id="PR01797">
    <property type="entry name" value="SAPOSIN"/>
</dbReference>
<evidence type="ECO:0000313" key="5">
    <source>
        <dbReference type="EMBL" id="KAK7475400.1"/>
    </source>
</evidence>
<dbReference type="InterPro" id="IPR008373">
    <property type="entry name" value="Saposin"/>
</dbReference>
<evidence type="ECO:0000256" key="3">
    <source>
        <dbReference type="SAM" id="SignalP"/>
    </source>
</evidence>
<evidence type="ECO:0000259" key="4">
    <source>
        <dbReference type="PROSITE" id="PS50015"/>
    </source>
</evidence>
<organism evidence="5 6">
    <name type="scientific">Batillaria attramentaria</name>
    <dbReference type="NCBI Taxonomy" id="370345"/>
    <lineage>
        <taxon>Eukaryota</taxon>
        <taxon>Metazoa</taxon>
        <taxon>Spiralia</taxon>
        <taxon>Lophotrochozoa</taxon>
        <taxon>Mollusca</taxon>
        <taxon>Gastropoda</taxon>
        <taxon>Caenogastropoda</taxon>
        <taxon>Sorbeoconcha</taxon>
        <taxon>Cerithioidea</taxon>
        <taxon>Batillariidae</taxon>
        <taxon>Batillaria</taxon>
    </lineage>
</organism>
<reference evidence="5 6" key="1">
    <citation type="journal article" date="2023" name="Sci. Data">
        <title>Genome assembly of the Korean intertidal mud-creeper Batillaria attramentaria.</title>
        <authorList>
            <person name="Patra A.K."/>
            <person name="Ho P.T."/>
            <person name="Jun S."/>
            <person name="Lee S.J."/>
            <person name="Kim Y."/>
            <person name="Won Y.J."/>
        </authorList>
    </citation>
    <scope>NUCLEOTIDE SEQUENCE [LARGE SCALE GENOMIC DNA]</scope>
    <source>
        <strain evidence="5">Wonlab-2016</strain>
    </source>
</reference>
<dbReference type="PROSITE" id="PS50015">
    <property type="entry name" value="SAP_B"/>
    <property type="match status" value="2"/>
</dbReference>
<evidence type="ECO:0000256" key="2">
    <source>
        <dbReference type="ARBA" id="ARBA00023180"/>
    </source>
</evidence>
<keyword evidence="3" id="KW-0732">Signal</keyword>
<sequence>MLRVLAFVCVIFAVTTGAPSDYLCGVCLDATQDIRTAVRDQQVHARILGQLEGVCAKAGPGKEECNDVITGLTQEVLQYLLADMKPVDLCRAMTVCSAQPVERPQVVRKQVANPMENLTCELCEVIVEEIDRLVTNSSTPAEANRTVYTVCEALPEPLRDTCVTFAPLLLDMLLDGVSPIGACTNLGVCLLGQYTPNKK</sequence>